<gene>
    <name evidence="2" type="ORF">ITP53_08320</name>
</gene>
<comment type="caution">
    <text evidence="2">The sequence shown here is derived from an EMBL/GenBank/DDBJ whole genome shotgun (WGS) entry which is preliminary data.</text>
</comment>
<protein>
    <submittedName>
        <fullName evidence="2">Alpha helical protein</fullName>
    </submittedName>
</protein>
<feature type="region of interest" description="Disordered" evidence="1">
    <location>
        <begin position="31"/>
        <end position="52"/>
    </location>
</feature>
<evidence type="ECO:0000313" key="2">
    <source>
        <dbReference type="EMBL" id="MBF8185744.1"/>
    </source>
</evidence>
<dbReference type="InterPro" id="IPR009912">
    <property type="entry name" value="DUF1451"/>
</dbReference>
<proteinExistence type="predicted"/>
<evidence type="ECO:0000313" key="3">
    <source>
        <dbReference type="Proteomes" id="UP000605361"/>
    </source>
</evidence>
<organism evidence="2 3">
    <name type="scientific">Nonomuraea cypriaca</name>
    <dbReference type="NCBI Taxonomy" id="1187855"/>
    <lineage>
        <taxon>Bacteria</taxon>
        <taxon>Bacillati</taxon>
        <taxon>Actinomycetota</taxon>
        <taxon>Actinomycetes</taxon>
        <taxon>Streptosporangiales</taxon>
        <taxon>Streptosporangiaceae</taxon>
        <taxon>Nonomuraea</taxon>
    </lineage>
</organism>
<dbReference type="Proteomes" id="UP000605361">
    <property type="component" value="Unassembled WGS sequence"/>
</dbReference>
<name>A0A931A962_9ACTN</name>
<keyword evidence="3" id="KW-1185">Reference proteome</keyword>
<reference evidence="2" key="1">
    <citation type="submission" date="2020-11" db="EMBL/GenBank/DDBJ databases">
        <title>Whole-genome analyses of Nonomuraea sp. K274.</title>
        <authorList>
            <person name="Veyisoglu A."/>
        </authorList>
    </citation>
    <scope>NUCLEOTIDE SEQUENCE</scope>
    <source>
        <strain evidence="2">K274</strain>
    </source>
</reference>
<evidence type="ECO:0000256" key="1">
    <source>
        <dbReference type="SAM" id="MobiDB-lite"/>
    </source>
</evidence>
<dbReference type="Pfam" id="PF07295">
    <property type="entry name" value="DUF1451"/>
    <property type="match status" value="1"/>
</dbReference>
<accession>A0A931A962</accession>
<dbReference type="EMBL" id="JADOGI010000017">
    <property type="protein sequence ID" value="MBF8185744.1"/>
    <property type="molecule type" value="Genomic_DNA"/>
</dbReference>
<sequence length="52" mass="5488">MVAHAGEKAQKAGVFHCAKCGEKVSVKEGAKIPKCPNGHTEFGSRTHEPGNK</sequence>
<dbReference type="AlphaFoldDB" id="A0A931A962"/>
<feature type="compositionally biased region" description="Basic and acidic residues" evidence="1">
    <location>
        <begin position="42"/>
        <end position="52"/>
    </location>
</feature>